<dbReference type="PANTHER" id="PTHR43067">
    <property type="entry name" value="OLIGOPEPTIDE/DIPEPTIDE ABC TRANSPORTER, ATPASE SUBUNIT"/>
    <property type="match status" value="1"/>
</dbReference>
<dbReference type="SUPFAM" id="SSF52540">
    <property type="entry name" value="P-loop containing nucleoside triphosphate hydrolases"/>
    <property type="match status" value="1"/>
</dbReference>
<keyword evidence="4 6" id="KW-0067">ATP-binding</keyword>
<comment type="caution">
    <text evidence="6">The sequence shown here is derived from an EMBL/GenBank/DDBJ whole genome shotgun (WGS) entry which is preliminary data.</text>
</comment>
<evidence type="ECO:0000313" key="6">
    <source>
        <dbReference type="EMBL" id="GHO47685.1"/>
    </source>
</evidence>
<dbReference type="GO" id="GO:0015833">
    <property type="term" value="P:peptide transport"/>
    <property type="evidence" value="ECO:0007669"/>
    <property type="project" value="InterPro"/>
</dbReference>
<proteinExistence type="inferred from homology"/>
<dbReference type="NCBIfam" id="TIGR01727">
    <property type="entry name" value="oligo_HPY"/>
    <property type="match status" value="1"/>
</dbReference>
<dbReference type="AlphaFoldDB" id="A0A8J3I6C8"/>
<dbReference type="GO" id="GO:0005524">
    <property type="term" value="F:ATP binding"/>
    <property type="evidence" value="ECO:0007669"/>
    <property type="project" value="UniProtKB-KW"/>
</dbReference>
<dbReference type="SMART" id="SM00382">
    <property type="entry name" value="AAA"/>
    <property type="match status" value="1"/>
</dbReference>
<keyword evidence="7" id="KW-1185">Reference proteome</keyword>
<dbReference type="Pfam" id="PF00005">
    <property type="entry name" value="ABC_tran"/>
    <property type="match status" value="1"/>
</dbReference>
<dbReference type="InterPro" id="IPR017871">
    <property type="entry name" value="ABC_transporter-like_CS"/>
</dbReference>
<dbReference type="InterPro" id="IPR013563">
    <property type="entry name" value="Oligopep_ABC_C"/>
</dbReference>
<evidence type="ECO:0000259" key="5">
    <source>
        <dbReference type="PROSITE" id="PS50893"/>
    </source>
</evidence>
<name>A0A8J3I6C8_9CHLR</name>
<accession>A0A8J3I6C8</accession>
<dbReference type="InterPro" id="IPR003439">
    <property type="entry name" value="ABC_transporter-like_ATP-bd"/>
</dbReference>
<dbReference type="PROSITE" id="PS00211">
    <property type="entry name" value="ABC_TRANSPORTER_1"/>
    <property type="match status" value="1"/>
</dbReference>
<evidence type="ECO:0000256" key="2">
    <source>
        <dbReference type="ARBA" id="ARBA00022448"/>
    </source>
</evidence>
<dbReference type="Proteomes" id="UP000612362">
    <property type="component" value="Unassembled WGS sequence"/>
</dbReference>
<comment type="similarity">
    <text evidence="1">Belongs to the ABC transporter superfamily.</text>
</comment>
<dbReference type="InterPro" id="IPR003593">
    <property type="entry name" value="AAA+_ATPase"/>
</dbReference>
<evidence type="ECO:0000313" key="7">
    <source>
        <dbReference type="Proteomes" id="UP000612362"/>
    </source>
</evidence>
<dbReference type="Gene3D" id="3.40.50.300">
    <property type="entry name" value="P-loop containing nucleotide triphosphate hydrolases"/>
    <property type="match status" value="1"/>
</dbReference>
<protein>
    <submittedName>
        <fullName evidence="6">Dipeptide/oligopeptide/nickel ABC transporter ATP-binding protein</fullName>
    </submittedName>
</protein>
<keyword evidence="3" id="KW-0547">Nucleotide-binding</keyword>
<dbReference type="InterPro" id="IPR027417">
    <property type="entry name" value="P-loop_NTPase"/>
</dbReference>
<dbReference type="Pfam" id="PF08352">
    <property type="entry name" value="oligo_HPY"/>
    <property type="match status" value="1"/>
</dbReference>
<dbReference type="PANTHER" id="PTHR43067:SF3">
    <property type="entry name" value="MALTOSE ABC TRANSPORTER, ATP-BINDING PROTEIN"/>
    <property type="match status" value="1"/>
</dbReference>
<reference evidence="6" key="1">
    <citation type="submission" date="2020-10" db="EMBL/GenBank/DDBJ databases">
        <title>Taxonomic study of unclassified bacteria belonging to the class Ktedonobacteria.</title>
        <authorList>
            <person name="Yabe S."/>
            <person name="Wang C.M."/>
            <person name="Zheng Y."/>
            <person name="Sakai Y."/>
            <person name="Cavaletti L."/>
            <person name="Monciardini P."/>
            <person name="Donadio S."/>
        </authorList>
    </citation>
    <scope>NUCLEOTIDE SEQUENCE</scope>
    <source>
        <strain evidence="6">SOSP1-1</strain>
    </source>
</reference>
<gene>
    <name evidence="6" type="ORF">KSX_58480</name>
</gene>
<dbReference type="RefSeq" id="WP_220196933.1">
    <property type="nucleotide sequence ID" value="NZ_BNJF01000003.1"/>
</dbReference>
<dbReference type="PROSITE" id="PS50893">
    <property type="entry name" value="ABC_TRANSPORTER_2"/>
    <property type="match status" value="1"/>
</dbReference>
<dbReference type="GO" id="GO:0016887">
    <property type="term" value="F:ATP hydrolysis activity"/>
    <property type="evidence" value="ECO:0007669"/>
    <property type="project" value="InterPro"/>
</dbReference>
<evidence type="ECO:0000256" key="1">
    <source>
        <dbReference type="ARBA" id="ARBA00005417"/>
    </source>
</evidence>
<dbReference type="CDD" id="cd03257">
    <property type="entry name" value="ABC_NikE_OppD_transporters"/>
    <property type="match status" value="1"/>
</dbReference>
<organism evidence="6 7">
    <name type="scientific">Ktedonospora formicarum</name>
    <dbReference type="NCBI Taxonomy" id="2778364"/>
    <lineage>
        <taxon>Bacteria</taxon>
        <taxon>Bacillati</taxon>
        <taxon>Chloroflexota</taxon>
        <taxon>Ktedonobacteria</taxon>
        <taxon>Ktedonobacterales</taxon>
        <taxon>Ktedonobacteraceae</taxon>
        <taxon>Ktedonospora</taxon>
    </lineage>
</organism>
<keyword evidence="2" id="KW-0813">Transport</keyword>
<evidence type="ECO:0000256" key="4">
    <source>
        <dbReference type="ARBA" id="ARBA00022840"/>
    </source>
</evidence>
<sequence length="360" mass="39566">MVKSNNASQGTQTTGKNTDESLLLTVEDLKVYYDTVGGVSKAVDSVSLRIKRGEILGIAGESGCGKSTLTTALLRLTQRPGYIAGGAIHFYPQEKGPIDLITVSGEQLRAIRWRNLSYLPQGSMNSLNPVLRIADQFCDAILEHSQMSRRQALNMVSDLLQQVGLEPHVARMYPHELSGGMKQRVTIAMAIALRPDLVIADEPTTALDVHNQRIIIQMLSELRDKLGMTIILVTHDMSVHAELADRIAIMYAGTLVEVGNVRQIFKAPKHPYTQGLINSIPRIGGQRVRMEGIRGNTPSPKNWPAGCRFHTRCPQVMPQCREKVPQLLTIANEQDAQSKQSMLVACHLYTQSGAGGTHDN</sequence>
<dbReference type="FunFam" id="3.40.50.300:FF:000016">
    <property type="entry name" value="Oligopeptide ABC transporter ATP-binding component"/>
    <property type="match status" value="1"/>
</dbReference>
<feature type="domain" description="ABC transporter" evidence="5">
    <location>
        <begin position="24"/>
        <end position="277"/>
    </location>
</feature>
<evidence type="ECO:0000256" key="3">
    <source>
        <dbReference type="ARBA" id="ARBA00022741"/>
    </source>
</evidence>
<dbReference type="EMBL" id="BNJF01000003">
    <property type="protein sequence ID" value="GHO47685.1"/>
    <property type="molecule type" value="Genomic_DNA"/>
</dbReference>